<evidence type="ECO:0000313" key="11">
    <source>
        <dbReference type="Proteomes" id="UP001165679"/>
    </source>
</evidence>
<dbReference type="Pfam" id="PF12911">
    <property type="entry name" value="OppC_N"/>
    <property type="match status" value="1"/>
</dbReference>
<dbReference type="InterPro" id="IPR035906">
    <property type="entry name" value="MetI-like_sf"/>
</dbReference>
<dbReference type="Pfam" id="PF00528">
    <property type="entry name" value="BPD_transp_1"/>
    <property type="match status" value="1"/>
</dbReference>
<organism evidence="10 11">
    <name type="scientific">Limobrevibacterium gyesilva</name>
    <dbReference type="NCBI Taxonomy" id="2991712"/>
    <lineage>
        <taxon>Bacteria</taxon>
        <taxon>Pseudomonadati</taxon>
        <taxon>Pseudomonadota</taxon>
        <taxon>Alphaproteobacteria</taxon>
        <taxon>Acetobacterales</taxon>
        <taxon>Acetobacteraceae</taxon>
        <taxon>Limobrevibacterium</taxon>
    </lineage>
</organism>
<protein>
    <submittedName>
        <fullName evidence="10">ABC transporter permease</fullName>
    </submittedName>
</protein>
<gene>
    <name evidence="10" type="ORF">OL599_13095</name>
</gene>
<dbReference type="EMBL" id="JAPDNT010000009">
    <property type="protein sequence ID" value="MCW3475514.1"/>
    <property type="molecule type" value="Genomic_DNA"/>
</dbReference>
<feature type="transmembrane region" description="Helical" evidence="7">
    <location>
        <begin position="160"/>
        <end position="180"/>
    </location>
</feature>
<comment type="caution">
    <text evidence="10">The sequence shown here is derived from an EMBL/GenBank/DDBJ whole genome shotgun (WGS) entry which is preliminary data.</text>
</comment>
<proteinExistence type="inferred from homology"/>
<dbReference type="CDD" id="cd06261">
    <property type="entry name" value="TM_PBP2"/>
    <property type="match status" value="1"/>
</dbReference>
<dbReference type="PANTHER" id="PTHR43386:SF25">
    <property type="entry name" value="PEPTIDE ABC TRANSPORTER PERMEASE PROTEIN"/>
    <property type="match status" value="1"/>
</dbReference>
<keyword evidence="4 7" id="KW-0812">Transmembrane</keyword>
<evidence type="ECO:0000256" key="1">
    <source>
        <dbReference type="ARBA" id="ARBA00004651"/>
    </source>
</evidence>
<evidence type="ECO:0000259" key="9">
    <source>
        <dbReference type="PROSITE" id="PS50928"/>
    </source>
</evidence>
<evidence type="ECO:0000256" key="8">
    <source>
        <dbReference type="SAM" id="MobiDB-lite"/>
    </source>
</evidence>
<evidence type="ECO:0000256" key="2">
    <source>
        <dbReference type="ARBA" id="ARBA00022448"/>
    </source>
</evidence>
<evidence type="ECO:0000256" key="7">
    <source>
        <dbReference type="RuleBase" id="RU363032"/>
    </source>
</evidence>
<keyword evidence="6 7" id="KW-0472">Membrane</keyword>
<dbReference type="Proteomes" id="UP001165679">
    <property type="component" value="Unassembled WGS sequence"/>
</dbReference>
<feature type="transmembrane region" description="Helical" evidence="7">
    <location>
        <begin position="132"/>
        <end position="154"/>
    </location>
</feature>
<evidence type="ECO:0000256" key="4">
    <source>
        <dbReference type="ARBA" id="ARBA00022692"/>
    </source>
</evidence>
<accession>A0AA41YKJ6</accession>
<sequence length="310" mass="32529">MADPTSPAATPIEAAAPARRSTGRGRARVFVLFRDAGTRMGAGILLVVTLAALLAPWVAPYDPTAQSIVESFHGPSAAHWFGTDEYGRDLFSRVIWGARPALIVGVLSVLVSMIVGVPLGMVAGLKGGCVDLAVSAVVDVMMSFPSLLLALMIVTLVGSGLHTLVIAIGIAHVPLFIRLARSSTMQLRELDYVAASRTFGGRDGWILGQHILPNIIGPLIVMATLGIAGAIRDEAALSFLGLGIQPPEPSWGNIIRDGVSAILAAPWMALISGFALALTVLAFNMIGDSVRDVLDPRDIAAASNERGERR</sequence>
<dbReference type="GO" id="GO:0005886">
    <property type="term" value="C:plasma membrane"/>
    <property type="evidence" value="ECO:0007669"/>
    <property type="project" value="UniProtKB-SubCell"/>
</dbReference>
<feature type="region of interest" description="Disordered" evidence="8">
    <location>
        <begin position="1"/>
        <end position="20"/>
    </location>
</feature>
<dbReference type="RefSeq" id="WP_264714230.1">
    <property type="nucleotide sequence ID" value="NZ_JAPDNT010000009.1"/>
</dbReference>
<feature type="transmembrane region" description="Helical" evidence="7">
    <location>
        <begin position="101"/>
        <end position="125"/>
    </location>
</feature>
<keyword evidence="11" id="KW-1185">Reference proteome</keyword>
<dbReference type="InterPro" id="IPR025966">
    <property type="entry name" value="OppC_N"/>
</dbReference>
<feature type="transmembrane region" description="Helical" evidence="7">
    <location>
        <begin position="211"/>
        <end position="231"/>
    </location>
</feature>
<dbReference type="InterPro" id="IPR000515">
    <property type="entry name" value="MetI-like"/>
</dbReference>
<keyword evidence="3" id="KW-1003">Cell membrane</keyword>
<dbReference type="GO" id="GO:0055085">
    <property type="term" value="P:transmembrane transport"/>
    <property type="evidence" value="ECO:0007669"/>
    <property type="project" value="InterPro"/>
</dbReference>
<dbReference type="AlphaFoldDB" id="A0AA41YKJ6"/>
<evidence type="ECO:0000256" key="6">
    <source>
        <dbReference type="ARBA" id="ARBA00023136"/>
    </source>
</evidence>
<keyword evidence="2 7" id="KW-0813">Transport</keyword>
<dbReference type="PANTHER" id="PTHR43386">
    <property type="entry name" value="OLIGOPEPTIDE TRANSPORT SYSTEM PERMEASE PROTEIN APPC"/>
    <property type="match status" value="1"/>
</dbReference>
<name>A0AA41YKJ6_9PROT</name>
<reference evidence="10" key="1">
    <citation type="submission" date="2022-09" db="EMBL/GenBank/DDBJ databases">
        <title>Rhodovastum sp. nov. RN2-1 isolated from soil in Seongnam, South Korea.</title>
        <authorList>
            <person name="Le N.T."/>
        </authorList>
    </citation>
    <scope>NUCLEOTIDE SEQUENCE</scope>
    <source>
        <strain evidence="10">RN2-1</strain>
    </source>
</reference>
<feature type="domain" description="ABC transmembrane type-1" evidence="9">
    <location>
        <begin position="98"/>
        <end position="287"/>
    </location>
</feature>
<evidence type="ECO:0000256" key="3">
    <source>
        <dbReference type="ARBA" id="ARBA00022475"/>
    </source>
</evidence>
<evidence type="ECO:0000313" key="10">
    <source>
        <dbReference type="EMBL" id="MCW3475514.1"/>
    </source>
</evidence>
<reference evidence="10" key="2">
    <citation type="submission" date="2022-10" db="EMBL/GenBank/DDBJ databases">
        <authorList>
            <person name="Trinh H.N."/>
        </authorList>
    </citation>
    <scope>NUCLEOTIDE SEQUENCE</scope>
    <source>
        <strain evidence="10">RN2-1</strain>
    </source>
</reference>
<dbReference type="SUPFAM" id="SSF161098">
    <property type="entry name" value="MetI-like"/>
    <property type="match status" value="1"/>
</dbReference>
<comment type="similarity">
    <text evidence="7">Belongs to the binding-protein-dependent transport system permease family.</text>
</comment>
<dbReference type="InterPro" id="IPR050366">
    <property type="entry name" value="BP-dependent_transpt_permease"/>
</dbReference>
<dbReference type="Gene3D" id="1.10.3720.10">
    <property type="entry name" value="MetI-like"/>
    <property type="match status" value="1"/>
</dbReference>
<keyword evidence="5 7" id="KW-1133">Transmembrane helix</keyword>
<feature type="compositionally biased region" description="Low complexity" evidence="8">
    <location>
        <begin position="1"/>
        <end position="18"/>
    </location>
</feature>
<feature type="transmembrane region" description="Helical" evidence="7">
    <location>
        <begin position="259"/>
        <end position="283"/>
    </location>
</feature>
<dbReference type="PROSITE" id="PS50928">
    <property type="entry name" value="ABC_TM1"/>
    <property type="match status" value="1"/>
</dbReference>
<comment type="subcellular location">
    <subcellularLocation>
        <location evidence="1 7">Cell membrane</location>
        <topology evidence="1 7">Multi-pass membrane protein</topology>
    </subcellularLocation>
</comment>
<feature type="transmembrane region" description="Helical" evidence="7">
    <location>
        <begin position="40"/>
        <end position="59"/>
    </location>
</feature>
<evidence type="ECO:0000256" key="5">
    <source>
        <dbReference type="ARBA" id="ARBA00022989"/>
    </source>
</evidence>